<keyword evidence="1" id="KW-1133">Transmembrane helix</keyword>
<accession>A0A494VNZ8</accession>
<gene>
    <name evidence="2" type="ORF">HYN43_014515</name>
</gene>
<evidence type="ECO:0000256" key="1">
    <source>
        <dbReference type="SAM" id="Phobius"/>
    </source>
</evidence>
<dbReference type="AlphaFoldDB" id="A0A494VNZ8"/>
<name>A0A494VNZ8_9SPHI</name>
<evidence type="ECO:0000313" key="3">
    <source>
        <dbReference type="Proteomes" id="UP000270046"/>
    </source>
</evidence>
<dbReference type="KEGG" id="muh:HYN43_014515"/>
<reference evidence="2 3" key="1">
    <citation type="submission" date="2018-10" db="EMBL/GenBank/DDBJ databases">
        <title>Genome sequencing of Mucilaginibacter sp. HYN0043.</title>
        <authorList>
            <person name="Kim M."/>
            <person name="Yi H."/>
        </authorList>
    </citation>
    <scope>NUCLEOTIDE SEQUENCE [LARGE SCALE GENOMIC DNA]</scope>
    <source>
        <strain evidence="2 3">HYN0043</strain>
    </source>
</reference>
<keyword evidence="1" id="KW-0812">Transmembrane</keyword>
<keyword evidence="1" id="KW-0472">Membrane</keyword>
<keyword evidence="3" id="KW-1185">Reference proteome</keyword>
<proteinExistence type="predicted"/>
<dbReference type="Proteomes" id="UP000270046">
    <property type="component" value="Chromosome"/>
</dbReference>
<protein>
    <submittedName>
        <fullName evidence="2">Uncharacterized protein</fullName>
    </submittedName>
</protein>
<dbReference type="EMBL" id="CP032869">
    <property type="protein sequence ID" value="AYL96434.1"/>
    <property type="molecule type" value="Genomic_DNA"/>
</dbReference>
<organism evidence="2 3">
    <name type="scientific">Mucilaginibacter celer</name>
    <dbReference type="NCBI Taxonomy" id="2305508"/>
    <lineage>
        <taxon>Bacteria</taxon>
        <taxon>Pseudomonadati</taxon>
        <taxon>Bacteroidota</taxon>
        <taxon>Sphingobacteriia</taxon>
        <taxon>Sphingobacteriales</taxon>
        <taxon>Sphingobacteriaceae</taxon>
        <taxon>Mucilaginibacter</taxon>
    </lineage>
</organism>
<evidence type="ECO:0000313" key="2">
    <source>
        <dbReference type="EMBL" id="AYL96434.1"/>
    </source>
</evidence>
<feature type="transmembrane region" description="Helical" evidence="1">
    <location>
        <begin position="43"/>
        <end position="65"/>
    </location>
</feature>
<sequence>MRFQEQPAKTTSHINIAKRIYARTKKNSVTLKRAVQSIGLHNISILNIGCVLFTLLFFVGDGFVIELLRVVDKAE</sequence>